<dbReference type="EMBL" id="CP002666">
    <property type="protein sequence ID" value="AEE44605.1"/>
    <property type="molecule type" value="Genomic_DNA"/>
</dbReference>
<evidence type="ECO:0000256" key="13">
    <source>
        <dbReference type="SAM" id="Phobius"/>
    </source>
</evidence>
<dbReference type="KEGG" id="cfi:Celf_0465"/>
<evidence type="ECO:0000259" key="14">
    <source>
        <dbReference type="PROSITE" id="PS50109"/>
    </source>
</evidence>
<proteinExistence type="predicted"/>
<keyword evidence="8 16" id="KW-0418">Kinase</keyword>
<dbReference type="PROSITE" id="PS50885">
    <property type="entry name" value="HAMP"/>
    <property type="match status" value="1"/>
</dbReference>
<dbReference type="AlphaFoldDB" id="F4H848"/>
<dbReference type="SUPFAM" id="SSF47384">
    <property type="entry name" value="Homodimeric domain of signal transducing histidine kinase"/>
    <property type="match status" value="1"/>
</dbReference>
<feature type="transmembrane region" description="Helical" evidence="13">
    <location>
        <begin position="52"/>
        <end position="75"/>
    </location>
</feature>
<keyword evidence="9 13" id="KW-1133">Transmembrane helix</keyword>
<evidence type="ECO:0000256" key="7">
    <source>
        <dbReference type="ARBA" id="ARBA00022692"/>
    </source>
</evidence>
<evidence type="ECO:0000256" key="1">
    <source>
        <dbReference type="ARBA" id="ARBA00000085"/>
    </source>
</evidence>
<dbReference type="GO" id="GO:0005509">
    <property type="term" value="F:calcium ion binding"/>
    <property type="evidence" value="ECO:0007669"/>
    <property type="project" value="UniProtKB-ARBA"/>
</dbReference>
<keyword evidence="5" id="KW-0597">Phosphoprotein</keyword>
<accession>F4H848</accession>
<evidence type="ECO:0000256" key="10">
    <source>
        <dbReference type="ARBA" id="ARBA00023012"/>
    </source>
</evidence>
<dbReference type="Pfam" id="PF02518">
    <property type="entry name" value="HATPase_c"/>
    <property type="match status" value="1"/>
</dbReference>
<evidence type="ECO:0000256" key="12">
    <source>
        <dbReference type="SAM" id="MobiDB-lite"/>
    </source>
</evidence>
<keyword evidence="11 13" id="KW-0472">Membrane</keyword>
<evidence type="ECO:0000256" key="3">
    <source>
        <dbReference type="ARBA" id="ARBA00004236"/>
    </source>
</evidence>
<comment type="catalytic activity">
    <reaction evidence="1">
        <text>ATP + protein L-histidine = ADP + protein N-phospho-L-histidine.</text>
        <dbReference type="EC" id="2.7.13.3"/>
    </reaction>
</comment>
<dbReference type="CDD" id="cd00082">
    <property type="entry name" value="HisKA"/>
    <property type="match status" value="1"/>
</dbReference>
<keyword evidence="10" id="KW-0902">Two-component regulatory system</keyword>
<dbReference type="FunFam" id="3.30.565.10:FF:000006">
    <property type="entry name" value="Sensor histidine kinase WalK"/>
    <property type="match status" value="1"/>
</dbReference>
<dbReference type="InterPro" id="IPR003660">
    <property type="entry name" value="HAMP_dom"/>
</dbReference>
<keyword evidence="17" id="KW-1185">Reference proteome</keyword>
<dbReference type="SMART" id="SM00388">
    <property type="entry name" value="HisKA"/>
    <property type="match status" value="1"/>
</dbReference>
<evidence type="ECO:0000256" key="5">
    <source>
        <dbReference type="ARBA" id="ARBA00022553"/>
    </source>
</evidence>
<evidence type="ECO:0000256" key="9">
    <source>
        <dbReference type="ARBA" id="ARBA00022989"/>
    </source>
</evidence>
<comment type="cofactor">
    <cofactor evidence="2">
        <name>a divalent metal cation</name>
        <dbReference type="ChEBI" id="CHEBI:60240"/>
    </cofactor>
</comment>
<sequence length="577" mass="58941">MTGSTAPTAPEARGPGRDQGPTRADRSGPRLADLRRRVSPGALPRWTLRRRLVALVVTLVAVVAVAMGTVTTLALRASLVGQLDDRIQAAHGRAVMEAGPDRTVGGGIGDGTDGEEDVLRRAPGPGGVDLPGQGPGTVHVVAEPGADPAAVSALYYTDDGESHVLSESATATLLALPTDDTVRSVHLDGAGAYRALATLSPGGDVVVTAMPTDAVTATLTPYVAMVVVVALLAVLAAAAVGLVLVRRELRPLTRVAATAARVARLPLDRGEVVLADRVPAADTDTATEVGQVGAALNRLLGHVEGALAARHASESQVRQFVADASHELRTPLASIRGYAELVRRLPDDLPPEALVAMGRVESESRRMTGLVEDMLLLARLDAGRPLDTEPVDVVELAVDAVADAHAAGPDHRWSLDLSGLTGPAAGGPATGGPDTGADLDLDAAGALVVGDDHRLRQVLANLLSNARLHTPPGTAVTVRVAHDGPDVRLDVADDGPGIPADLRSRLFERFVRGDASRNRASGSTGLGLSIAHAVVTAHGGTLAVTPTAGGGTTFTVRLPAAVAGAGPDVRRPVPLGA</sequence>
<dbReference type="InterPro" id="IPR003594">
    <property type="entry name" value="HATPase_dom"/>
</dbReference>
<dbReference type="HOGENOM" id="CLU_000445_89_6_11"/>
<dbReference type="InterPro" id="IPR050428">
    <property type="entry name" value="TCS_sensor_his_kinase"/>
</dbReference>
<dbReference type="Gene3D" id="1.10.287.130">
    <property type="match status" value="1"/>
</dbReference>
<evidence type="ECO:0000256" key="8">
    <source>
        <dbReference type="ARBA" id="ARBA00022777"/>
    </source>
</evidence>
<feature type="transmembrane region" description="Helical" evidence="13">
    <location>
        <begin position="222"/>
        <end position="245"/>
    </location>
</feature>
<dbReference type="EC" id="2.7.13.3" evidence="4"/>
<protein>
    <recommendedName>
        <fullName evidence="4">histidine kinase</fullName>
        <ecNumber evidence="4">2.7.13.3</ecNumber>
    </recommendedName>
</protein>
<reference evidence="16 17" key="1">
    <citation type="submission" date="2011-04" db="EMBL/GenBank/DDBJ databases">
        <title>Complete sequence of Cellulomonas fimi ATCC 484.</title>
        <authorList>
            <consortium name="US DOE Joint Genome Institute"/>
            <person name="Lucas S."/>
            <person name="Han J."/>
            <person name="Lapidus A."/>
            <person name="Cheng J.-F."/>
            <person name="Goodwin L."/>
            <person name="Pitluck S."/>
            <person name="Peters L."/>
            <person name="Chertkov O."/>
            <person name="Detter J.C."/>
            <person name="Han C."/>
            <person name="Tapia R."/>
            <person name="Land M."/>
            <person name="Hauser L."/>
            <person name="Kyrpides N."/>
            <person name="Ivanova N."/>
            <person name="Ovchinnikova G."/>
            <person name="Pagani I."/>
            <person name="Mead D."/>
            <person name="Brumm P."/>
            <person name="Woyke T."/>
        </authorList>
    </citation>
    <scope>NUCLEOTIDE SEQUENCE [LARGE SCALE GENOMIC DNA]</scope>
    <source>
        <strain evidence="17">ATCC 484 / DSM 20113 / JCM 1341 / NBRC 15513 / NCIMB 8980 / NCTC 7547</strain>
    </source>
</reference>
<feature type="domain" description="HAMP" evidence="15">
    <location>
        <begin position="246"/>
        <end position="308"/>
    </location>
</feature>
<dbReference type="SMART" id="SM00304">
    <property type="entry name" value="HAMP"/>
    <property type="match status" value="1"/>
</dbReference>
<dbReference type="InterPro" id="IPR005467">
    <property type="entry name" value="His_kinase_dom"/>
</dbReference>
<name>F4H848_CELFA</name>
<dbReference type="InterPro" id="IPR036890">
    <property type="entry name" value="HATPase_C_sf"/>
</dbReference>
<dbReference type="PANTHER" id="PTHR45436:SF5">
    <property type="entry name" value="SENSOR HISTIDINE KINASE TRCS"/>
    <property type="match status" value="1"/>
</dbReference>
<evidence type="ECO:0000256" key="2">
    <source>
        <dbReference type="ARBA" id="ARBA00001968"/>
    </source>
</evidence>
<feature type="region of interest" description="Disordered" evidence="12">
    <location>
        <begin position="98"/>
        <end position="131"/>
    </location>
</feature>
<dbReference type="GO" id="GO:0005886">
    <property type="term" value="C:plasma membrane"/>
    <property type="evidence" value="ECO:0007669"/>
    <property type="project" value="UniProtKB-SubCell"/>
</dbReference>
<evidence type="ECO:0000313" key="16">
    <source>
        <dbReference type="EMBL" id="AEE44605.1"/>
    </source>
</evidence>
<evidence type="ECO:0000259" key="15">
    <source>
        <dbReference type="PROSITE" id="PS50885"/>
    </source>
</evidence>
<organism evidence="16 17">
    <name type="scientific">Cellulomonas fimi (strain ATCC 484 / DSM 20113 / JCM 1341 / CCUG 24087 / LMG 16345 / NBRC 15513 / NCIMB 8980 / NCTC 7547 / NRS-133)</name>
    <dbReference type="NCBI Taxonomy" id="590998"/>
    <lineage>
        <taxon>Bacteria</taxon>
        <taxon>Bacillati</taxon>
        <taxon>Actinomycetota</taxon>
        <taxon>Actinomycetes</taxon>
        <taxon>Micrococcales</taxon>
        <taxon>Cellulomonadaceae</taxon>
        <taxon>Cellulomonas</taxon>
    </lineage>
</organism>
<evidence type="ECO:0000313" key="17">
    <source>
        <dbReference type="Proteomes" id="UP000008460"/>
    </source>
</evidence>
<dbReference type="RefSeq" id="WP_013769634.1">
    <property type="nucleotide sequence ID" value="NC_015514.1"/>
</dbReference>
<comment type="subcellular location">
    <subcellularLocation>
        <location evidence="3">Cell membrane</location>
    </subcellularLocation>
</comment>
<dbReference type="SMART" id="SM00387">
    <property type="entry name" value="HATPase_c"/>
    <property type="match status" value="1"/>
</dbReference>
<dbReference type="eggNOG" id="COG2205">
    <property type="taxonomic scope" value="Bacteria"/>
</dbReference>
<dbReference type="PANTHER" id="PTHR45436">
    <property type="entry name" value="SENSOR HISTIDINE KINASE YKOH"/>
    <property type="match status" value="1"/>
</dbReference>
<gene>
    <name evidence="16" type="ordered locus">Celf_0465</name>
</gene>
<dbReference type="Proteomes" id="UP000008460">
    <property type="component" value="Chromosome"/>
</dbReference>
<dbReference type="Gene3D" id="6.10.340.10">
    <property type="match status" value="1"/>
</dbReference>
<dbReference type="InterPro" id="IPR036097">
    <property type="entry name" value="HisK_dim/P_sf"/>
</dbReference>
<evidence type="ECO:0000256" key="11">
    <source>
        <dbReference type="ARBA" id="ARBA00023136"/>
    </source>
</evidence>
<keyword evidence="7 13" id="KW-0812">Transmembrane</keyword>
<dbReference type="PROSITE" id="PS50109">
    <property type="entry name" value="HIS_KIN"/>
    <property type="match status" value="1"/>
</dbReference>
<evidence type="ECO:0000256" key="6">
    <source>
        <dbReference type="ARBA" id="ARBA00022679"/>
    </source>
</evidence>
<feature type="region of interest" description="Disordered" evidence="12">
    <location>
        <begin position="1"/>
        <end position="30"/>
    </location>
</feature>
<dbReference type="InterPro" id="IPR004358">
    <property type="entry name" value="Sig_transdc_His_kin-like_C"/>
</dbReference>
<dbReference type="GO" id="GO:0000155">
    <property type="term" value="F:phosphorelay sensor kinase activity"/>
    <property type="evidence" value="ECO:0007669"/>
    <property type="project" value="InterPro"/>
</dbReference>
<keyword evidence="6" id="KW-0808">Transferase</keyword>
<feature type="domain" description="Histidine kinase" evidence="14">
    <location>
        <begin position="323"/>
        <end position="562"/>
    </location>
</feature>
<dbReference type="Gene3D" id="3.30.565.10">
    <property type="entry name" value="Histidine kinase-like ATPase, C-terminal domain"/>
    <property type="match status" value="1"/>
</dbReference>
<evidence type="ECO:0000256" key="4">
    <source>
        <dbReference type="ARBA" id="ARBA00012438"/>
    </source>
</evidence>
<dbReference type="FunFam" id="1.10.287.130:FF:000001">
    <property type="entry name" value="Two-component sensor histidine kinase"/>
    <property type="match status" value="1"/>
</dbReference>
<dbReference type="InterPro" id="IPR003661">
    <property type="entry name" value="HisK_dim/P_dom"/>
</dbReference>
<dbReference type="CDD" id="cd00075">
    <property type="entry name" value="HATPase"/>
    <property type="match status" value="1"/>
</dbReference>
<dbReference type="Pfam" id="PF00512">
    <property type="entry name" value="HisKA"/>
    <property type="match status" value="1"/>
</dbReference>
<dbReference type="SUPFAM" id="SSF55874">
    <property type="entry name" value="ATPase domain of HSP90 chaperone/DNA topoisomerase II/histidine kinase"/>
    <property type="match status" value="1"/>
</dbReference>
<dbReference type="STRING" id="590998.Celf_0465"/>
<dbReference type="PRINTS" id="PR00344">
    <property type="entry name" value="BCTRLSENSOR"/>
</dbReference>